<dbReference type="RefSeq" id="WP_034320749.1">
    <property type="nucleotide sequence ID" value="NZ_FZNF01000071.1"/>
</dbReference>
<reference evidence="1 2" key="1">
    <citation type="journal article" date="2014" name="Genome Announc.">
        <title>Draft genome sequences of eight enterohepatic helicobacter species isolated from both laboratory and wild rodents.</title>
        <authorList>
            <person name="Sheh A."/>
            <person name="Shen Z."/>
            <person name="Fox J.G."/>
        </authorList>
    </citation>
    <scope>NUCLEOTIDE SEQUENCE [LARGE SCALE GENOMIC DNA]</scope>
    <source>
        <strain evidence="1 2">ATCC 49310</strain>
    </source>
</reference>
<organism evidence="1 2">
    <name type="scientific">Helicobacter trogontum</name>
    <dbReference type="NCBI Taxonomy" id="50960"/>
    <lineage>
        <taxon>Bacteria</taxon>
        <taxon>Pseudomonadati</taxon>
        <taxon>Campylobacterota</taxon>
        <taxon>Epsilonproteobacteria</taxon>
        <taxon>Campylobacterales</taxon>
        <taxon>Helicobacteraceae</taxon>
        <taxon>Helicobacter</taxon>
    </lineage>
</organism>
<comment type="caution">
    <text evidence="1">The sequence shown here is derived from an EMBL/GenBank/DDBJ whole genome shotgun (WGS) entry which is preliminary data.</text>
</comment>
<evidence type="ECO:0000313" key="1">
    <source>
        <dbReference type="EMBL" id="TLD94064.1"/>
    </source>
</evidence>
<protein>
    <submittedName>
        <fullName evidence="1">Uncharacterized protein</fullName>
    </submittedName>
</protein>
<evidence type="ECO:0000313" key="2">
    <source>
        <dbReference type="Proteomes" id="UP000029861"/>
    </source>
</evidence>
<accession>A0A4U8T3S8</accession>
<gene>
    <name evidence="1" type="ORF">LS80_010450</name>
</gene>
<dbReference type="EMBL" id="JRPK02000074">
    <property type="protein sequence ID" value="TLD94064.1"/>
    <property type="molecule type" value="Genomic_DNA"/>
</dbReference>
<sequence length="180" mass="20889">MANININFDRLNYLLELFDFGSINELAGYIGVKEIKNPLTKKTLNEIDNIFKRGLDFYTNPNSIDNKQSSILFRKNNIQEKLNVGDKQLISKIEQQISYISGLAKITNFNFSTRKFGQFNINDNPREVAKQMQFLLAKNIKDDKKFLQSFIDNLAKHNILVIEEVQHPNFKHKSNLCGFL</sequence>
<dbReference type="AlphaFoldDB" id="A0A4U8T3S8"/>
<proteinExistence type="predicted"/>
<name>A0A4U8T3S8_9HELI</name>
<dbReference type="Proteomes" id="UP000029861">
    <property type="component" value="Unassembled WGS sequence"/>
</dbReference>